<protein>
    <submittedName>
        <fullName evidence="1">Uncharacterized protein</fullName>
    </submittedName>
</protein>
<dbReference type="AlphaFoldDB" id="R0K1D7"/>
<evidence type="ECO:0000313" key="2">
    <source>
        <dbReference type="Proteomes" id="UP000296049"/>
    </source>
</evidence>
<reference evidence="2" key="1">
    <citation type="journal article" date="2013" name="Nat. Genet.">
        <title>The duck genome and transcriptome provide insight into an avian influenza virus reservoir species.</title>
        <authorList>
            <person name="Huang Y."/>
            <person name="Li Y."/>
            <person name="Burt D.W."/>
            <person name="Chen H."/>
            <person name="Zhang Y."/>
            <person name="Qian W."/>
            <person name="Kim H."/>
            <person name="Gan S."/>
            <person name="Zhao Y."/>
            <person name="Li J."/>
            <person name="Yi K."/>
            <person name="Feng H."/>
            <person name="Zhu P."/>
            <person name="Li B."/>
            <person name="Liu Q."/>
            <person name="Fairley S."/>
            <person name="Magor K.E."/>
            <person name="Du Z."/>
            <person name="Hu X."/>
            <person name="Goodman L."/>
            <person name="Tafer H."/>
            <person name="Vignal A."/>
            <person name="Lee T."/>
            <person name="Kim K.W."/>
            <person name="Sheng Z."/>
            <person name="An Y."/>
            <person name="Searle S."/>
            <person name="Herrero J."/>
            <person name="Groenen M.A."/>
            <person name="Crooijmans R.P."/>
            <person name="Faraut T."/>
            <person name="Cai Q."/>
            <person name="Webster R.G."/>
            <person name="Aldridge J.R."/>
            <person name="Warren W.C."/>
            <person name="Bartschat S."/>
            <person name="Kehr S."/>
            <person name="Marz M."/>
            <person name="Stadler P.F."/>
            <person name="Smith J."/>
            <person name="Kraus R.H."/>
            <person name="Zhao Y."/>
            <person name="Ren L."/>
            <person name="Fei J."/>
            <person name="Morisson M."/>
            <person name="Kaiser P."/>
            <person name="Griffin D.K."/>
            <person name="Rao M."/>
            <person name="Pitel F."/>
            <person name="Wang J."/>
            <person name="Li N."/>
        </authorList>
    </citation>
    <scope>NUCLEOTIDE SEQUENCE [LARGE SCALE GENOMIC DNA]</scope>
</reference>
<sequence length="216" mass="23003">MLIPPPSVGLLVYALGRGLGSSTTDAEGVGGWSCAGEACRSSRIYSRQRHAPGHLIFLSLSPAALRALHKAMRVDHGGEAAREIKCQNKSQEEVEKDEHVEGVSLAAVDCFSPQLCTVMFFSLLAQQGAADASHMNCCLKFKDPSVTPCWCMGAQCDERVDWGILRRNLIGLVLPDGSAGGAVKTPGTDLLSKGGADKRSQSCCNEENPQLFQAVT</sequence>
<dbReference type="Proteomes" id="UP000296049">
    <property type="component" value="Unassembled WGS sequence"/>
</dbReference>
<evidence type="ECO:0000313" key="1">
    <source>
        <dbReference type="EMBL" id="EOB03382.1"/>
    </source>
</evidence>
<gene>
    <name evidence="1" type="ORF">Anapl_12114</name>
</gene>
<dbReference type="EMBL" id="KB742862">
    <property type="protein sequence ID" value="EOB03382.1"/>
    <property type="molecule type" value="Genomic_DNA"/>
</dbReference>
<accession>R0K1D7</accession>
<name>R0K1D7_ANAPL</name>
<organism evidence="1 2">
    <name type="scientific">Anas platyrhynchos</name>
    <name type="common">Mallard</name>
    <name type="synonym">Anas boschas</name>
    <dbReference type="NCBI Taxonomy" id="8839"/>
    <lineage>
        <taxon>Eukaryota</taxon>
        <taxon>Metazoa</taxon>
        <taxon>Chordata</taxon>
        <taxon>Craniata</taxon>
        <taxon>Vertebrata</taxon>
        <taxon>Euteleostomi</taxon>
        <taxon>Archelosauria</taxon>
        <taxon>Archosauria</taxon>
        <taxon>Dinosauria</taxon>
        <taxon>Saurischia</taxon>
        <taxon>Theropoda</taxon>
        <taxon>Coelurosauria</taxon>
        <taxon>Aves</taxon>
        <taxon>Neognathae</taxon>
        <taxon>Galloanserae</taxon>
        <taxon>Anseriformes</taxon>
        <taxon>Anatidae</taxon>
        <taxon>Anatinae</taxon>
        <taxon>Anas</taxon>
    </lineage>
</organism>
<proteinExistence type="predicted"/>
<keyword evidence="2" id="KW-1185">Reference proteome</keyword>